<dbReference type="InterPro" id="IPR036097">
    <property type="entry name" value="HisK_dim/P_sf"/>
</dbReference>
<comment type="caution">
    <text evidence="7">The sequence shown here is derived from an EMBL/GenBank/DDBJ whole genome shotgun (WGS) entry which is preliminary data.</text>
</comment>
<dbReference type="InterPro" id="IPR035965">
    <property type="entry name" value="PAS-like_dom_sf"/>
</dbReference>
<dbReference type="RefSeq" id="WP_234818329.1">
    <property type="nucleotide sequence ID" value="NZ_CADIJU010000005.1"/>
</dbReference>
<accession>A0ABX9GCD0</accession>
<dbReference type="Gene3D" id="3.30.565.10">
    <property type="entry name" value="Histidine kinase-like ATPase, C-terminal domain"/>
    <property type="match status" value="1"/>
</dbReference>
<dbReference type="PANTHER" id="PTHR43065:SF42">
    <property type="entry name" value="TWO-COMPONENT SENSOR PPRA"/>
    <property type="match status" value="1"/>
</dbReference>
<dbReference type="PANTHER" id="PTHR43065">
    <property type="entry name" value="SENSOR HISTIDINE KINASE"/>
    <property type="match status" value="1"/>
</dbReference>
<dbReference type="SMART" id="SM00448">
    <property type="entry name" value="REC"/>
    <property type="match status" value="1"/>
</dbReference>
<dbReference type="SUPFAM" id="SSF52172">
    <property type="entry name" value="CheY-like"/>
    <property type="match status" value="1"/>
</dbReference>
<dbReference type="Pfam" id="PF00512">
    <property type="entry name" value="HisKA"/>
    <property type="match status" value="1"/>
</dbReference>
<evidence type="ECO:0000259" key="6">
    <source>
        <dbReference type="PROSITE" id="PS50110"/>
    </source>
</evidence>
<dbReference type="Pfam" id="PF02518">
    <property type="entry name" value="HATPase_c"/>
    <property type="match status" value="1"/>
</dbReference>
<dbReference type="Gene3D" id="1.10.287.130">
    <property type="match status" value="1"/>
</dbReference>
<evidence type="ECO:0000259" key="5">
    <source>
        <dbReference type="PROSITE" id="PS50109"/>
    </source>
</evidence>
<dbReference type="SUPFAM" id="SSF55785">
    <property type="entry name" value="PYP-like sensor domain (PAS domain)"/>
    <property type="match status" value="1"/>
</dbReference>
<name>A0ABX9GCD0_9BURK</name>
<feature type="modified residue" description="4-aspartylphosphate" evidence="4">
    <location>
        <position position="486"/>
    </location>
</feature>
<dbReference type="InterPro" id="IPR036890">
    <property type="entry name" value="HATPase_C_sf"/>
</dbReference>
<dbReference type="SMART" id="SM00388">
    <property type="entry name" value="HisKA"/>
    <property type="match status" value="1"/>
</dbReference>
<comment type="catalytic activity">
    <reaction evidence="1">
        <text>ATP + protein L-histidine = ADP + protein N-phospho-L-histidine.</text>
        <dbReference type="EC" id="2.7.13.3"/>
    </reaction>
</comment>
<reference evidence="7 8" key="1">
    <citation type="submission" date="2018-06" db="EMBL/GenBank/DDBJ databases">
        <title>Genomic Encyclopedia of Type Strains, Phase III (KMG-III): the genomes of soil and plant-associated and newly described type strains.</title>
        <authorList>
            <person name="Whitman W."/>
        </authorList>
    </citation>
    <scope>NUCLEOTIDE SEQUENCE [LARGE SCALE GENOMIC DNA]</scope>
    <source>
        <strain evidence="7 8">CECT 7342</strain>
    </source>
</reference>
<dbReference type="GO" id="GO:0016301">
    <property type="term" value="F:kinase activity"/>
    <property type="evidence" value="ECO:0007669"/>
    <property type="project" value="UniProtKB-KW"/>
</dbReference>
<dbReference type="Gene3D" id="3.30.450.20">
    <property type="entry name" value="PAS domain"/>
    <property type="match status" value="1"/>
</dbReference>
<keyword evidence="7" id="KW-0418">Kinase</keyword>
<proteinExistence type="predicted"/>
<dbReference type="InterPro" id="IPR003661">
    <property type="entry name" value="HisK_dim/P_dom"/>
</dbReference>
<dbReference type="SMART" id="SM00387">
    <property type="entry name" value="HATPase_c"/>
    <property type="match status" value="1"/>
</dbReference>
<dbReference type="PROSITE" id="PS50110">
    <property type="entry name" value="RESPONSE_REGULATORY"/>
    <property type="match status" value="1"/>
</dbReference>
<feature type="domain" description="Histidine kinase" evidence="5">
    <location>
        <begin position="190"/>
        <end position="414"/>
    </location>
</feature>
<feature type="domain" description="Response regulatory" evidence="6">
    <location>
        <begin position="436"/>
        <end position="551"/>
    </location>
</feature>
<dbReference type="InterPro" id="IPR001789">
    <property type="entry name" value="Sig_transdc_resp-reg_receiver"/>
</dbReference>
<dbReference type="Gene3D" id="3.40.50.2300">
    <property type="match status" value="1"/>
</dbReference>
<protein>
    <recommendedName>
        <fullName evidence="2">histidine kinase</fullName>
        <ecNumber evidence="2">2.7.13.3</ecNumber>
    </recommendedName>
</protein>
<dbReference type="Proteomes" id="UP000252124">
    <property type="component" value="Unassembled WGS sequence"/>
</dbReference>
<evidence type="ECO:0000256" key="1">
    <source>
        <dbReference type="ARBA" id="ARBA00000085"/>
    </source>
</evidence>
<evidence type="ECO:0000256" key="2">
    <source>
        <dbReference type="ARBA" id="ARBA00012438"/>
    </source>
</evidence>
<keyword evidence="3 4" id="KW-0597">Phosphoprotein</keyword>
<dbReference type="EC" id="2.7.13.3" evidence="2"/>
<dbReference type="EMBL" id="QNRM01000005">
    <property type="protein sequence ID" value="RBP19195.1"/>
    <property type="molecule type" value="Genomic_DNA"/>
</dbReference>
<evidence type="ECO:0000313" key="8">
    <source>
        <dbReference type="Proteomes" id="UP000252124"/>
    </source>
</evidence>
<dbReference type="InterPro" id="IPR004358">
    <property type="entry name" value="Sig_transdc_His_kin-like_C"/>
</dbReference>
<dbReference type="PROSITE" id="PS50109">
    <property type="entry name" value="HIS_KIN"/>
    <property type="match status" value="1"/>
</dbReference>
<keyword evidence="7" id="KW-0808">Transferase</keyword>
<evidence type="ECO:0000313" key="7">
    <source>
        <dbReference type="EMBL" id="RBP19195.1"/>
    </source>
</evidence>
<dbReference type="SUPFAM" id="SSF47384">
    <property type="entry name" value="Homodimeric domain of signal transducing histidine kinase"/>
    <property type="match status" value="1"/>
</dbReference>
<evidence type="ECO:0000256" key="3">
    <source>
        <dbReference type="ARBA" id="ARBA00022553"/>
    </source>
</evidence>
<dbReference type="InterPro" id="IPR005467">
    <property type="entry name" value="His_kinase_dom"/>
</dbReference>
<dbReference type="SUPFAM" id="SSF55874">
    <property type="entry name" value="ATPase domain of HSP90 chaperone/DNA topoisomerase II/histidine kinase"/>
    <property type="match status" value="1"/>
</dbReference>
<keyword evidence="8" id="KW-1185">Reference proteome</keyword>
<dbReference type="InterPro" id="IPR003594">
    <property type="entry name" value="HATPase_dom"/>
</dbReference>
<organism evidence="7 8">
    <name type="scientific">Achromobacter marplatensis</name>
    <dbReference type="NCBI Taxonomy" id="470868"/>
    <lineage>
        <taxon>Bacteria</taxon>
        <taxon>Pseudomonadati</taxon>
        <taxon>Pseudomonadota</taxon>
        <taxon>Betaproteobacteria</taxon>
        <taxon>Burkholderiales</taxon>
        <taxon>Alcaligenaceae</taxon>
        <taxon>Achromobacter</taxon>
    </lineage>
</organism>
<dbReference type="CDD" id="cd00082">
    <property type="entry name" value="HisKA"/>
    <property type="match status" value="1"/>
</dbReference>
<evidence type="ECO:0000256" key="4">
    <source>
        <dbReference type="PROSITE-ProRule" id="PRU00169"/>
    </source>
</evidence>
<dbReference type="GeneID" id="99731121"/>
<sequence>MQIDSSMPSFLAGCGEMGLRVSTFNWAATPLGPITAWPSALRVAAGMVLSSRFPCCLVWGKELITLYNDAFTPILGTKADALGRPFSEVWSEAWPMIGPIADRAFAGEATFIEDYPLQILRSGEPEDATFTFCYSPVRDERGVVVGMMDTVIETTSRVNAERAQAEALLQAEDTLRQSQKMEAVGQLAGGLAHDFNNLLMGISGSLELLGMRLAQQRHNDLERHIEVAQSGARKAAALTHRLLAFSRRQPQDAKATDINRLVTGMEDLIRRSIGSRITLDLACEPGLWPAWVDTHQLENALLNLCLNARDAMPGQGTLGVSTRNVTLDAAQAGRRGLTPGDYLRLRVTDTGCGMAADTVQRIFEPFFTTKAAGVGTGLGLSMLYSFVRQSQGQVQVSSRLGLGTAMTLYFPRHQGAMASLEQAALKAPPAAAHGETILIAEDDPSVLAVAAESLKELGYTVAEAADGAAALRRLASPEPLDLLICDLGLPGGISGHQVADAARRLRPGLKVLLMTGSGLSGVAASAEEPALPVLPKPFALEDLASQVHALMRG</sequence>
<gene>
    <name evidence="7" type="ORF">DFP87_105272</name>
</gene>
<dbReference type="InterPro" id="IPR011006">
    <property type="entry name" value="CheY-like_superfamily"/>
</dbReference>
<dbReference type="PRINTS" id="PR00344">
    <property type="entry name" value="BCTRLSENSOR"/>
</dbReference>
<dbReference type="Pfam" id="PF00072">
    <property type="entry name" value="Response_reg"/>
    <property type="match status" value="1"/>
</dbReference>